<dbReference type="GO" id="GO:0032259">
    <property type="term" value="P:methylation"/>
    <property type="evidence" value="ECO:0007669"/>
    <property type="project" value="UniProtKB-KW"/>
</dbReference>
<feature type="domain" description="Methyltransferase type 11" evidence="1">
    <location>
        <begin position="115"/>
        <end position="213"/>
    </location>
</feature>
<gene>
    <name evidence="2" type="ORF">DFR35_0561</name>
</gene>
<protein>
    <submittedName>
        <fullName evidence="2">Methyltransferase family protein</fullName>
    </submittedName>
</protein>
<organism evidence="2 3">
    <name type="scientific">Sulfurisoma sediminicola</name>
    <dbReference type="NCBI Taxonomy" id="1381557"/>
    <lineage>
        <taxon>Bacteria</taxon>
        <taxon>Pseudomonadati</taxon>
        <taxon>Pseudomonadota</taxon>
        <taxon>Betaproteobacteria</taxon>
        <taxon>Nitrosomonadales</taxon>
        <taxon>Sterolibacteriaceae</taxon>
        <taxon>Sulfurisoma</taxon>
    </lineage>
</organism>
<dbReference type="EMBL" id="RCCI01000004">
    <property type="protein sequence ID" value="RLJ68007.1"/>
    <property type="molecule type" value="Genomic_DNA"/>
</dbReference>
<dbReference type="RefSeq" id="WP_121239944.1">
    <property type="nucleotide sequence ID" value="NZ_BHVV01000001.1"/>
</dbReference>
<keyword evidence="3" id="KW-1185">Reference proteome</keyword>
<keyword evidence="2" id="KW-0489">Methyltransferase</keyword>
<evidence type="ECO:0000259" key="1">
    <source>
        <dbReference type="Pfam" id="PF08241"/>
    </source>
</evidence>
<comment type="caution">
    <text evidence="2">The sequence shown here is derived from an EMBL/GenBank/DDBJ whole genome shotgun (WGS) entry which is preliminary data.</text>
</comment>
<evidence type="ECO:0000313" key="3">
    <source>
        <dbReference type="Proteomes" id="UP000268908"/>
    </source>
</evidence>
<proteinExistence type="predicted"/>
<dbReference type="InterPro" id="IPR013216">
    <property type="entry name" value="Methyltransf_11"/>
</dbReference>
<dbReference type="CDD" id="cd02440">
    <property type="entry name" value="AdoMet_MTases"/>
    <property type="match status" value="1"/>
</dbReference>
<sequence>MYTEDVSLLVCPRTGNSLEIAEIAKSASDGELLEATLRTSDGTHTYAVRNGIPRFVDDIGYNPTWDFKWRVLDGGRGLNYRIIDKSDPAYQIHDLFDRNAHGGGAYEHGRGGVALDVGCGVGQYSVRLLQDYGPSKLISFDLTGGVDVFRKVVEERYPELKRRLLIVQADIFAMPFKKESFDLVFSLGVLMHTGDTRRAVGNILDLVKPQGHVNFWIYGSEPVAYAVSEPSRGFVLNMRTITEIQTRFRRVQWWIRLFRNRLPHAWTVNILRFMSSDFMYRLVKRPRWRWLYQWFPTVDHPDAAYRLINNYDGYVNKWSDSWSEGEIFPLLRDRGFVIRGLSEWRLGFWCSKDPGFYAEK</sequence>
<reference evidence="2 3" key="1">
    <citation type="submission" date="2018-10" db="EMBL/GenBank/DDBJ databases">
        <title>Genomic Encyclopedia of Type Strains, Phase IV (KMG-IV): sequencing the most valuable type-strain genomes for metagenomic binning, comparative biology and taxonomic classification.</title>
        <authorList>
            <person name="Goeker M."/>
        </authorList>
    </citation>
    <scope>NUCLEOTIDE SEQUENCE [LARGE SCALE GENOMIC DNA]</scope>
    <source>
        <strain evidence="2 3">DSM 26916</strain>
    </source>
</reference>
<dbReference type="SUPFAM" id="SSF53335">
    <property type="entry name" value="S-adenosyl-L-methionine-dependent methyltransferases"/>
    <property type="match status" value="1"/>
</dbReference>
<dbReference type="Proteomes" id="UP000268908">
    <property type="component" value="Unassembled WGS sequence"/>
</dbReference>
<dbReference type="AlphaFoldDB" id="A0A497XKT2"/>
<dbReference type="OrthoDB" id="529208at2"/>
<dbReference type="InterPro" id="IPR029063">
    <property type="entry name" value="SAM-dependent_MTases_sf"/>
</dbReference>
<keyword evidence="2" id="KW-0808">Transferase</keyword>
<dbReference type="Pfam" id="PF08241">
    <property type="entry name" value="Methyltransf_11"/>
    <property type="match status" value="1"/>
</dbReference>
<dbReference type="Gene3D" id="3.40.50.150">
    <property type="entry name" value="Vaccinia Virus protein VP39"/>
    <property type="match status" value="1"/>
</dbReference>
<accession>A0A497XKT2</accession>
<evidence type="ECO:0000313" key="2">
    <source>
        <dbReference type="EMBL" id="RLJ68007.1"/>
    </source>
</evidence>
<name>A0A497XKT2_9PROT</name>
<dbReference type="GO" id="GO:0008757">
    <property type="term" value="F:S-adenosylmethionine-dependent methyltransferase activity"/>
    <property type="evidence" value="ECO:0007669"/>
    <property type="project" value="InterPro"/>
</dbReference>